<feature type="chain" id="PRO_5035418166" evidence="2">
    <location>
        <begin position="16"/>
        <end position="254"/>
    </location>
</feature>
<name>A0A8K0PDL1_9PEZI</name>
<evidence type="ECO:0000256" key="2">
    <source>
        <dbReference type="SAM" id="SignalP"/>
    </source>
</evidence>
<dbReference type="AlphaFoldDB" id="A0A8K0PDL1"/>
<dbReference type="OrthoDB" id="10459303at2759"/>
<evidence type="ECO:0000256" key="1">
    <source>
        <dbReference type="SAM" id="MobiDB-lite"/>
    </source>
</evidence>
<reference evidence="3" key="1">
    <citation type="submission" date="2021-07" db="EMBL/GenBank/DDBJ databases">
        <title>Elsinoe batatas strain:CRI-CJ2 Genome sequencing and assembly.</title>
        <authorList>
            <person name="Huang L."/>
        </authorList>
    </citation>
    <scope>NUCLEOTIDE SEQUENCE</scope>
    <source>
        <strain evidence="3">CRI-CJ2</strain>
    </source>
</reference>
<feature type="compositionally biased region" description="Pro residues" evidence="1">
    <location>
        <begin position="168"/>
        <end position="179"/>
    </location>
</feature>
<protein>
    <submittedName>
        <fullName evidence="3">Uncharacterized protein</fullName>
    </submittedName>
</protein>
<evidence type="ECO:0000313" key="3">
    <source>
        <dbReference type="EMBL" id="KAG8628170.1"/>
    </source>
</evidence>
<sequence length="254" mass="26492">MKALIIFFFCYLALAAPVAQDDRPTPPLSTHESGGVDYSDIYAAEDEMNSPSYKPTPPPIKTTGLDTPPTSQPQSPSSPSPLPAPSSHMAFSPTEWDQFPDLPSPSPTDPNANNKQAQQGSNTNPVAQPPKNGLPSPDATPSPPGSPNPNSAKTQTTPGISTLGGPNPMTPPSSGPPSPDSVTWCAMDSEMVDVGGKKQCRPKKQGGMTSDKLQNAMQKSPDQMNVVNPTAQQGTQNKGTTPVKPGKVTKPGKG</sequence>
<comment type="caution">
    <text evidence="3">The sequence shown here is derived from an EMBL/GenBank/DDBJ whole genome shotgun (WGS) entry which is preliminary data.</text>
</comment>
<feature type="signal peptide" evidence="2">
    <location>
        <begin position="1"/>
        <end position="15"/>
    </location>
</feature>
<proteinExistence type="predicted"/>
<feature type="region of interest" description="Disordered" evidence="1">
    <location>
        <begin position="20"/>
        <end position="254"/>
    </location>
</feature>
<feature type="compositionally biased region" description="Low complexity" evidence="1">
    <location>
        <begin position="238"/>
        <end position="254"/>
    </location>
</feature>
<keyword evidence="2" id="KW-0732">Signal</keyword>
<keyword evidence="4" id="KW-1185">Reference proteome</keyword>
<feature type="compositionally biased region" description="Pro residues" evidence="1">
    <location>
        <begin position="138"/>
        <end position="147"/>
    </location>
</feature>
<gene>
    <name evidence="3" type="ORF">KVT40_004043</name>
</gene>
<feature type="compositionally biased region" description="Polar residues" evidence="1">
    <location>
        <begin position="207"/>
        <end position="237"/>
    </location>
</feature>
<organism evidence="3 4">
    <name type="scientific">Elsinoe batatas</name>
    <dbReference type="NCBI Taxonomy" id="2601811"/>
    <lineage>
        <taxon>Eukaryota</taxon>
        <taxon>Fungi</taxon>
        <taxon>Dikarya</taxon>
        <taxon>Ascomycota</taxon>
        <taxon>Pezizomycotina</taxon>
        <taxon>Dothideomycetes</taxon>
        <taxon>Dothideomycetidae</taxon>
        <taxon>Myriangiales</taxon>
        <taxon>Elsinoaceae</taxon>
        <taxon>Elsinoe</taxon>
    </lineage>
</organism>
<accession>A0A8K0PDL1</accession>
<dbReference type="Proteomes" id="UP000809789">
    <property type="component" value="Unassembled WGS sequence"/>
</dbReference>
<dbReference type="EMBL" id="JAESVG020000004">
    <property type="protein sequence ID" value="KAG8628170.1"/>
    <property type="molecule type" value="Genomic_DNA"/>
</dbReference>
<evidence type="ECO:0000313" key="4">
    <source>
        <dbReference type="Proteomes" id="UP000809789"/>
    </source>
</evidence>
<feature type="compositionally biased region" description="Polar residues" evidence="1">
    <location>
        <begin position="109"/>
        <end position="126"/>
    </location>
</feature>